<dbReference type="Gene3D" id="3.40.50.300">
    <property type="entry name" value="P-loop containing nucleotide triphosphate hydrolases"/>
    <property type="match status" value="1"/>
</dbReference>
<evidence type="ECO:0000259" key="5">
    <source>
        <dbReference type="SMART" id="SM00382"/>
    </source>
</evidence>
<dbReference type="AlphaFoldDB" id="A0AAV5LU54"/>
<evidence type="ECO:0000256" key="4">
    <source>
        <dbReference type="ARBA" id="ARBA00022840"/>
    </source>
</evidence>
<dbReference type="InterPro" id="IPR050905">
    <property type="entry name" value="Plant_NBS-LRR"/>
</dbReference>
<keyword evidence="7" id="KW-1185">Reference proteome</keyword>
<keyword evidence="3" id="KW-0611">Plant defense</keyword>
<keyword evidence="4" id="KW-0067">ATP-binding</keyword>
<dbReference type="InterPro" id="IPR027417">
    <property type="entry name" value="P-loop_NTPase"/>
</dbReference>
<evidence type="ECO:0000256" key="3">
    <source>
        <dbReference type="ARBA" id="ARBA00022821"/>
    </source>
</evidence>
<evidence type="ECO:0000256" key="1">
    <source>
        <dbReference type="ARBA" id="ARBA00008894"/>
    </source>
</evidence>
<dbReference type="GO" id="GO:0043531">
    <property type="term" value="F:ADP binding"/>
    <property type="evidence" value="ECO:0007669"/>
    <property type="project" value="InterPro"/>
</dbReference>
<dbReference type="Pfam" id="PF23247">
    <property type="entry name" value="LRR_RPS2"/>
    <property type="match status" value="2"/>
</dbReference>
<dbReference type="PRINTS" id="PR00364">
    <property type="entry name" value="DISEASERSIST"/>
</dbReference>
<dbReference type="InterPro" id="IPR003593">
    <property type="entry name" value="AAA+_ATPase"/>
</dbReference>
<dbReference type="PANTHER" id="PTHR33463">
    <property type="entry name" value="NB-ARC DOMAIN-CONTAINING PROTEIN-RELATED"/>
    <property type="match status" value="1"/>
</dbReference>
<dbReference type="InterPro" id="IPR032675">
    <property type="entry name" value="LRR_dom_sf"/>
</dbReference>
<reference evidence="6 7" key="1">
    <citation type="journal article" date="2021" name="Commun. Biol.">
        <title>The genome of Shorea leprosula (Dipterocarpaceae) highlights the ecological relevance of drought in aseasonal tropical rainforests.</title>
        <authorList>
            <person name="Ng K.K.S."/>
            <person name="Kobayashi M.J."/>
            <person name="Fawcett J.A."/>
            <person name="Hatakeyama M."/>
            <person name="Paape T."/>
            <person name="Ng C.H."/>
            <person name="Ang C.C."/>
            <person name="Tnah L.H."/>
            <person name="Lee C.T."/>
            <person name="Nishiyama T."/>
            <person name="Sese J."/>
            <person name="O'Brien M.J."/>
            <person name="Copetti D."/>
            <person name="Mohd Noor M.I."/>
            <person name="Ong R.C."/>
            <person name="Putra M."/>
            <person name="Sireger I.Z."/>
            <person name="Indrioko S."/>
            <person name="Kosugi Y."/>
            <person name="Izuno A."/>
            <person name="Isagi Y."/>
            <person name="Lee S.L."/>
            <person name="Shimizu K.K."/>
        </authorList>
    </citation>
    <scope>NUCLEOTIDE SEQUENCE [LARGE SCALE GENOMIC DNA]</scope>
    <source>
        <strain evidence="6">214</strain>
    </source>
</reference>
<name>A0AAV5LU54_9ROSI</name>
<sequence>MDLSKFPTIVEKAVRIRKKNCMGLECSLDVYALVDDLDDAIDDAIQKAPPERRKPDEVMNWLRSVGDRKHDIHRGLIKGFVKNGKKCCLVWCPNPKSQLSMEAHNVQEVTELLKKIRRIHEEALLKTEQKVAAAAVKDFINFDSRRDVWEEIMMALQSPRISSIGVYGEAGVGKTMLVEEIKRKAKQMKLFDAVVMAKVTNNPDTRRIQDDVAHDLGLELPDKVTAADQIKSRLNNRKVLVILDDIWARIDLEEVGIPFGNKHKQKLKQPTEKKNEEISPVEEQTRCLLLMTSGDSGVLSGDMHAHKIIKVGRLKEEEARELFAMTASEQAKRRIAEINEIVKECNQLPLTISTIASTSEDKSLIQWRTTMKKLRLPKRVRSEVPSLYSVIEMRYSELESEELKKTLLLCSLMGHNDGIQDLLKYGIGLGLFPKATSIEEARDEALRLVKELRRSPSLLQKGGDTMHFDMHDLIQKVAISIASREHGLLDLTEDATEDMFDKKAMKECKWIYLSNGDAKRSGHLPYMLKCPQFTFFHLASKYSDLKIPENFFWGADGLRVWLGTILVSVMENLKNLQVLSLVGCDIEELPRETVQLAKLKLLNLSDCTKLKDIPPGILKSLSQLEELYLGNSFDQWEDIEKHDKRRNASLDELTQLIEEICGIIGAVLLNTQTLKLKHDGSIRSDKVKSLPNKVEELHLERLNGVKDVFNELDQNGFQELKYLHVKNIDLEIEHLFFKPEKEIHSEVLPKLEVLFLHSLKGLQKIFHGQFGKPSLERLRIITVTCCSRLKNLFPFSVAKQLHYLQEIRVTDCSDIVEIVDEEEEEDANVITDDVIELAAQIKCLRLQRLTEFISFSHEKIIRSRRTLLFNKKLVGQRRIWSLTKLIIEGCDQLENLFFESIGDCLEKLEHLEIRECKKMREIIVREAREGVSMFTSRSLKQLAIENCPELKGFVEDNRADKPIASTGLFHDNVYFPTLETMSISNLKNLNIIWCEFNSIDFFSLNFLHIKDLPNLIRLCQNREDRKYKGSELRSLEQLIIENCLQLNGPLFDEEFVCPNLKIMTVSYLKNLKIIWKTFCNLRSLRVTYCQNLSTIFPCNSGMLKKLLGSLEELEIIGCSSVKKVFELGRSEEHKLICHRMLKKLLGSLLIFQQLKVVTIADCPDMVTFASTISRDQEQGTSEPFFSTKFQVKCY</sequence>
<gene>
    <name evidence="6" type="ORF">SLEP1_g48581</name>
</gene>
<dbReference type="SUPFAM" id="SSF52540">
    <property type="entry name" value="P-loop containing nucleoside triphosphate hydrolases"/>
    <property type="match status" value="1"/>
</dbReference>
<dbReference type="PANTHER" id="PTHR33463:SF147">
    <property type="entry name" value="NB-ARC DOMAIN-CONTAINING PROTEIN"/>
    <property type="match status" value="1"/>
</dbReference>
<dbReference type="SMART" id="SM00382">
    <property type="entry name" value="AAA"/>
    <property type="match status" value="1"/>
</dbReference>
<comment type="similarity">
    <text evidence="1">Belongs to the disease resistance NB-LRR family.</text>
</comment>
<dbReference type="GO" id="GO:0005524">
    <property type="term" value="F:ATP binding"/>
    <property type="evidence" value="ECO:0007669"/>
    <property type="project" value="UniProtKB-KW"/>
</dbReference>
<dbReference type="InterPro" id="IPR057135">
    <property type="entry name" value="At4g27190-like_LRR"/>
</dbReference>
<evidence type="ECO:0000256" key="2">
    <source>
        <dbReference type="ARBA" id="ARBA00022741"/>
    </source>
</evidence>
<proteinExistence type="inferred from homology"/>
<dbReference type="Gene3D" id="1.10.8.430">
    <property type="entry name" value="Helical domain of apoptotic protease-activating factors"/>
    <property type="match status" value="1"/>
</dbReference>
<feature type="domain" description="AAA+ ATPase" evidence="5">
    <location>
        <begin position="160"/>
        <end position="315"/>
    </location>
</feature>
<dbReference type="InterPro" id="IPR042197">
    <property type="entry name" value="Apaf_helical"/>
</dbReference>
<evidence type="ECO:0000313" key="7">
    <source>
        <dbReference type="Proteomes" id="UP001054252"/>
    </source>
</evidence>
<dbReference type="SUPFAM" id="SSF52058">
    <property type="entry name" value="L domain-like"/>
    <property type="match status" value="2"/>
</dbReference>
<dbReference type="Proteomes" id="UP001054252">
    <property type="component" value="Unassembled WGS sequence"/>
</dbReference>
<dbReference type="EMBL" id="BPVZ01000146">
    <property type="protein sequence ID" value="GKV40999.1"/>
    <property type="molecule type" value="Genomic_DNA"/>
</dbReference>
<comment type="caution">
    <text evidence="6">The sequence shown here is derived from an EMBL/GenBank/DDBJ whole genome shotgun (WGS) entry which is preliminary data.</text>
</comment>
<protein>
    <recommendedName>
        <fullName evidence="5">AAA+ ATPase domain-containing protein</fullName>
    </recommendedName>
</protein>
<evidence type="ECO:0000313" key="6">
    <source>
        <dbReference type="EMBL" id="GKV40999.1"/>
    </source>
</evidence>
<dbReference type="GO" id="GO:0006952">
    <property type="term" value="P:defense response"/>
    <property type="evidence" value="ECO:0007669"/>
    <property type="project" value="UniProtKB-KW"/>
</dbReference>
<dbReference type="Pfam" id="PF00931">
    <property type="entry name" value="NB-ARC"/>
    <property type="match status" value="1"/>
</dbReference>
<accession>A0AAV5LU54</accession>
<keyword evidence="2" id="KW-0547">Nucleotide-binding</keyword>
<dbReference type="InterPro" id="IPR002182">
    <property type="entry name" value="NB-ARC"/>
</dbReference>
<organism evidence="6 7">
    <name type="scientific">Rubroshorea leprosula</name>
    <dbReference type="NCBI Taxonomy" id="152421"/>
    <lineage>
        <taxon>Eukaryota</taxon>
        <taxon>Viridiplantae</taxon>
        <taxon>Streptophyta</taxon>
        <taxon>Embryophyta</taxon>
        <taxon>Tracheophyta</taxon>
        <taxon>Spermatophyta</taxon>
        <taxon>Magnoliopsida</taxon>
        <taxon>eudicotyledons</taxon>
        <taxon>Gunneridae</taxon>
        <taxon>Pentapetalae</taxon>
        <taxon>rosids</taxon>
        <taxon>malvids</taxon>
        <taxon>Malvales</taxon>
        <taxon>Dipterocarpaceae</taxon>
        <taxon>Rubroshorea</taxon>
    </lineage>
</organism>
<dbReference type="Gene3D" id="3.80.10.10">
    <property type="entry name" value="Ribonuclease Inhibitor"/>
    <property type="match status" value="3"/>
</dbReference>